<reference evidence="2" key="1">
    <citation type="submission" date="2020-11" db="EMBL/GenBank/DDBJ databases">
        <authorList>
            <person name="Tran Van P."/>
        </authorList>
    </citation>
    <scope>NUCLEOTIDE SEQUENCE</scope>
</reference>
<evidence type="ECO:0000313" key="2">
    <source>
        <dbReference type="EMBL" id="CAD7409373.1"/>
    </source>
</evidence>
<proteinExistence type="predicted"/>
<organism evidence="2">
    <name type="scientific">Timema poppense</name>
    <name type="common">Walking stick</name>
    <dbReference type="NCBI Taxonomy" id="170557"/>
    <lineage>
        <taxon>Eukaryota</taxon>
        <taxon>Metazoa</taxon>
        <taxon>Ecdysozoa</taxon>
        <taxon>Arthropoda</taxon>
        <taxon>Hexapoda</taxon>
        <taxon>Insecta</taxon>
        <taxon>Pterygota</taxon>
        <taxon>Neoptera</taxon>
        <taxon>Polyneoptera</taxon>
        <taxon>Phasmatodea</taxon>
        <taxon>Timematodea</taxon>
        <taxon>Timematoidea</taxon>
        <taxon>Timematidae</taxon>
        <taxon>Timema</taxon>
    </lineage>
</organism>
<feature type="region of interest" description="Disordered" evidence="1">
    <location>
        <begin position="94"/>
        <end position="126"/>
    </location>
</feature>
<feature type="compositionally biased region" description="Polar residues" evidence="1">
    <location>
        <begin position="94"/>
        <end position="109"/>
    </location>
</feature>
<evidence type="ECO:0000256" key="1">
    <source>
        <dbReference type="SAM" id="MobiDB-lite"/>
    </source>
</evidence>
<protein>
    <submittedName>
        <fullName evidence="2">Uncharacterized protein</fullName>
    </submittedName>
</protein>
<dbReference type="AlphaFoldDB" id="A0A7R9D793"/>
<feature type="compositionally biased region" description="Low complexity" evidence="1">
    <location>
        <begin position="110"/>
        <end position="126"/>
    </location>
</feature>
<dbReference type="EMBL" id="OD004137">
    <property type="protein sequence ID" value="CAD7409373.1"/>
    <property type="molecule type" value="Genomic_DNA"/>
</dbReference>
<gene>
    <name evidence="2" type="ORF">TPSB3V08_LOCUS6809</name>
</gene>
<name>A0A7R9D793_TIMPO</name>
<sequence length="126" mass="13835">MLPGVPGAVHHGCPERREMVPVSARSATTTRMFPAMNRLCSPGEPVVPADPRRRIVFSTEELSVARLFLGPRTGHVVEAPGDDDESFRYRITWKSSGQPHPQRINNPTPSSSSSCARSISFSDLYS</sequence>
<accession>A0A7R9D793</accession>